<evidence type="ECO:0000256" key="1">
    <source>
        <dbReference type="SAM" id="MobiDB-lite"/>
    </source>
</evidence>
<dbReference type="OrthoDB" id="21629at2759"/>
<gene>
    <name evidence="2" type="ORF">F8M41_012584</name>
</gene>
<proteinExistence type="predicted"/>
<dbReference type="Proteomes" id="UP000439903">
    <property type="component" value="Unassembled WGS sequence"/>
</dbReference>
<protein>
    <submittedName>
        <fullName evidence="2">Stress response protein nst1</fullName>
    </submittedName>
</protein>
<accession>A0A8H4A1U4</accession>
<evidence type="ECO:0000313" key="3">
    <source>
        <dbReference type="Proteomes" id="UP000439903"/>
    </source>
</evidence>
<reference evidence="2 3" key="1">
    <citation type="journal article" date="2019" name="Environ. Microbiol.">
        <title>At the nexus of three kingdoms: the genome of the mycorrhizal fungus Gigaspora margarita provides insights into plant, endobacterial and fungal interactions.</title>
        <authorList>
            <person name="Venice F."/>
            <person name="Ghignone S."/>
            <person name="Salvioli di Fossalunga A."/>
            <person name="Amselem J."/>
            <person name="Novero M."/>
            <person name="Xianan X."/>
            <person name="Sedzielewska Toro K."/>
            <person name="Morin E."/>
            <person name="Lipzen A."/>
            <person name="Grigoriev I.V."/>
            <person name="Henrissat B."/>
            <person name="Martin F.M."/>
            <person name="Bonfante P."/>
        </authorList>
    </citation>
    <scope>NUCLEOTIDE SEQUENCE [LARGE SCALE GENOMIC DNA]</scope>
    <source>
        <strain evidence="2 3">BEG34</strain>
    </source>
</reference>
<organism evidence="2 3">
    <name type="scientific">Gigaspora margarita</name>
    <dbReference type="NCBI Taxonomy" id="4874"/>
    <lineage>
        <taxon>Eukaryota</taxon>
        <taxon>Fungi</taxon>
        <taxon>Fungi incertae sedis</taxon>
        <taxon>Mucoromycota</taxon>
        <taxon>Glomeromycotina</taxon>
        <taxon>Glomeromycetes</taxon>
        <taxon>Diversisporales</taxon>
        <taxon>Gigasporaceae</taxon>
        <taxon>Gigaspora</taxon>
    </lineage>
</organism>
<feature type="compositionally biased region" description="Basic and acidic residues" evidence="1">
    <location>
        <begin position="95"/>
        <end position="108"/>
    </location>
</feature>
<dbReference type="EMBL" id="WTPW01002551">
    <property type="protein sequence ID" value="KAF0377749.1"/>
    <property type="molecule type" value="Genomic_DNA"/>
</dbReference>
<feature type="region of interest" description="Disordered" evidence="1">
    <location>
        <begin position="63"/>
        <end position="132"/>
    </location>
</feature>
<keyword evidence="3" id="KW-1185">Reference proteome</keyword>
<sequence length="191" mass="20948">MHLCTSYRNCIKSAPLKFFVCPHACRVIKKPSLVSGEISLASRVTSLVSEATLAFGTTFSLVEPSGTPLSPTSPPSKDPGELTPSHSIQNSNGTTKKEKKEGQKKATFEDPDIANGSHNQHTKSHHNHYNSDFDGEEVVDVNIEDDEEFFLDDEGYDPEAPEISFPCKDSITIFDGDNHNVPSTPAKKKEE</sequence>
<feature type="region of interest" description="Disordered" evidence="1">
    <location>
        <begin position="169"/>
        <end position="191"/>
    </location>
</feature>
<comment type="caution">
    <text evidence="2">The sequence shown here is derived from an EMBL/GenBank/DDBJ whole genome shotgun (WGS) entry which is preliminary data.</text>
</comment>
<dbReference type="AlphaFoldDB" id="A0A8H4A1U4"/>
<name>A0A8H4A1U4_GIGMA</name>
<evidence type="ECO:0000313" key="2">
    <source>
        <dbReference type="EMBL" id="KAF0377749.1"/>
    </source>
</evidence>